<evidence type="ECO:0000313" key="3">
    <source>
        <dbReference type="EnsemblProtists" id="EKX55148"/>
    </source>
</evidence>
<dbReference type="SUPFAM" id="SSF49785">
    <property type="entry name" value="Galactose-binding domain-like"/>
    <property type="match status" value="1"/>
</dbReference>
<accession>L1K455</accession>
<dbReference type="HOGENOM" id="CLU_141261_0_0_1"/>
<feature type="non-terminal residue" evidence="2">
    <location>
        <position position="1"/>
    </location>
</feature>
<dbReference type="GeneID" id="17312251"/>
<dbReference type="Proteomes" id="UP000011087">
    <property type="component" value="Unassembled WGS sequence"/>
</dbReference>
<evidence type="ECO:0000259" key="1">
    <source>
        <dbReference type="PROSITE" id="PS50022"/>
    </source>
</evidence>
<dbReference type="PaxDb" id="55529-EKX55148"/>
<dbReference type="eggNOG" id="KOG4276">
    <property type="taxonomic scope" value="Eukaryota"/>
</dbReference>
<dbReference type="AlphaFoldDB" id="L1K455"/>
<dbReference type="PANTHER" id="PTHR47457:SF1">
    <property type="entry name" value="BTB DOMAIN-CONTAINING PROTEIN-RELATED"/>
    <property type="match status" value="1"/>
</dbReference>
<dbReference type="Gene3D" id="2.60.120.260">
    <property type="entry name" value="Galactose-binding domain-like"/>
    <property type="match status" value="1"/>
</dbReference>
<dbReference type="PANTHER" id="PTHR47457">
    <property type="entry name" value="OS05G0345500 PROTEIN"/>
    <property type="match status" value="1"/>
</dbReference>
<keyword evidence="4" id="KW-1185">Reference proteome</keyword>
<gene>
    <name evidence="2" type="ORF">GUITHDRAFT_52999</name>
</gene>
<sequence>WISVFLGEGRHLVPSHYTLRHGFTTSAMLLRNFEFQGSNDGVTWQVLRRHRNDHSMVISSHHGRYAASYPVSTAQPFSHFRILQTGANASGNHRLCLGGIELYGVLVL</sequence>
<name>L1K455_GUITC</name>
<dbReference type="RefSeq" id="XP_005842128.1">
    <property type="nucleotide sequence ID" value="XM_005842071.1"/>
</dbReference>
<proteinExistence type="predicted"/>
<dbReference type="KEGG" id="gtt:GUITHDRAFT_52999"/>
<dbReference type="EMBL" id="JH992965">
    <property type="protein sequence ID" value="EKX55148.1"/>
    <property type="molecule type" value="Genomic_DNA"/>
</dbReference>
<reference evidence="4" key="2">
    <citation type="submission" date="2012-11" db="EMBL/GenBank/DDBJ databases">
        <authorList>
            <person name="Kuo A."/>
            <person name="Curtis B.A."/>
            <person name="Tanifuji G."/>
            <person name="Burki F."/>
            <person name="Gruber A."/>
            <person name="Irimia M."/>
            <person name="Maruyama S."/>
            <person name="Arias M.C."/>
            <person name="Ball S.G."/>
            <person name="Gile G.H."/>
            <person name="Hirakawa Y."/>
            <person name="Hopkins J.F."/>
            <person name="Rensing S.A."/>
            <person name="Schmutz J."/>
            <person name="Symeonidi A."/>
            <person name="Elias M."/>
            <person name="Eveleigh R.J."/>
            <person name="Herman E.K."/>
            <person name="Klute M.J."/>
            <person name="Nakayama T."/>
            <person name="Obornik M."/>
            <person name="Reyes-Prieto A."/>
            <person name="Armbrust E.V."/>
            <person name="Aves S.J."/>
            <person name="Beiko R.G."/>
            <person name="Coutinho P."/>
            <person name="Dacks J.B."/>
            <person name="Durnford D.G."/>
            <person name="Fast N.M."/>
            <person name="Green B.R."/>
            <person name="Grisdale C."/>
            <person name="Hempe F."/>
            <person name="Henrissat B."/>
            <person name="Hoppner M.P."/>
            <person name="Ishida K.-I."/>
            <person name="Kim E."/>
            <person name="Koreny L."/>
            <person name="Kroth P.G."/>
            <person name="Liu Y."/>
            <person name="Malik S.-B."/>
            <person name="Maier U.G."/>
            <person name="McRose D."/>
            <person name="Mock T."/>
            <person name="Neilson J.A."/>
            <person name="Onodera N.T."/>
            <person name="Poole A.M."/>
            <person name="Pritham E.J."/>
            <person name="Richards T.A."/>
            <person name="Rocap G."/>
            <person name="Roy S.W."/>
            <person name="Sarai C."/>
            <person name="Schaack S."/>
            <person name="Shirato S."/>
            <person name="Slamovits C.H."/>
            <person name="Spencer D.F."/>
            <person name="Suzuki S."/>
            <person name="Worden A.Z."/>
            <person name="Zauner S."/>
            <person name="Barry K."/>
            <person name="Bell C."/>
            <person name="Bharti A.K."/>
            <person name="Crow J.A."/>
            <person name="Grimwood J."/>
            <person name="Kramer R."/>
            <person name="Lindquist E."/>
            <person name="Lucas S."/>
            <person name="Salamov A."/>
            <person name="McFadden G.I."/>
            <person name="Lane C.E."/>
            <person name="Keeling P.J."/>
            <person name="Gray M.W."/>
            <person name="Grigoriev I.V."/>
            <person name="Archibald J.M."/>
        </authorList>
    </citation>
    <scope>NUCLEOTIDE SEQUENCE</scope>
    <source>
        <strain evidence="4">CCMP2712</strain>
    </source>
</reference>
<organism evidence="2">
    <name type="scientific">Guillardia theta (strain CCMP2712)</name>
    <name type="common">Cryptophyte</name>
    <dbReference type="NCBI Taxonomy" id="905079"/>
    <lineage>
        <taxon>Eukaryota</taxon>
        <taxon>Cryptophyceae</taxon>
        <taxon>Pyrenomonadales</taxon>
        <taxon>Geminigeraceae</taxon>
        <taxon>Guillardia</taxon>
    </lineage>
</organism>
<reference evidence="2 4" key="1">
    <citation type="journal article" date="2012" name="Nature">
        <title>Algal genomes reveal evolutionary mosaicism and the fate of nucleomorphs.</title>
        <authorList>
            <consortium name="DOE Joint Genome Institute"/>
            <person name="Curtis B.A."/>
            <person name="Tanifuji G."/>
            <person name="Burki F."/>
            <person name="Gruber A."/>
            <person name="Irimia M."/>
            <person name="Maruyama S."/>
            <person name="Arias M.C."/>
            <person name="Ball S.G."/>
            <person name="Gile G.H."/>
            <person name="Hirakawa Y."/>
            <person name="Hopkins J.F."/>
            <person name="Kuo A."/>
            <person name="Rensing S.A."/>
            <person name="Schmutz J."/>
            <person name="Symeonidi A."/>
            <person name="Elias M."/>
            <person name="Eveleigh R.J."/>
            <person name="Herman E.K."/>
            <person name="Klute M.J."/>
            <person name="Nakayama T."/>
            <person name="Obornik M."/>
            <person name="Reyes-Prieto A."/>
            <person name="Armbrust E.V."/>
            <person name="Aves S.J."/>
            <person name="Beiko R.G."/>
            <person name="Coutinho P."/>
            <person name="Dacks J.B."/>
            <person name="Durnford D.G."/>
            <person name="Fast N.M."/>
            <person name="Green B.R."/>
            <person name="Grisdale C.J."/>
            <person name="Hempel F."/>
            <person name="Henrissat B."/>
            <person name="Hoppner M.P."/>
            <person name="Ishida K."/>
            <person name="Kim E."/>
            <person name="Koreny L."/>
            <person name="Kroth P.G."/>
            <person name="Liu Y."/>
            <person name="Malik S.B."/>
            <person name="Maier U.G."/>
            <person name="McRose D."/>
            <person name="Mock T."/>
            <person name="Neilson J.A."/>
            <person name="Onodera N.T."/>
            <person name="Poole A.M."/>
            <person name="Pritham E.J."/>
            <person name="Richards T.A."/>
            <person name="Rocap G."/>
            <person name="Roy S.W."/>
            <person name="Sarai C."/>
            <person name="Schaack S."/>
            <person name="Shirato S."/>
            <person name="Slamovits C.H."/>
            <person name="Spencer D.F."/>
            <person name="Suzuki S."/>
            <person name="Worden A.Z."/>
            <person name="Zauner S."/>
            <person name="Barry K."/>
            <person name="Bell C."/>
            <person name="Bharti A.K."/>
            <person name="Crow J.A."/>
            <person name="Grimwood J."/>
            <person name="Kramer R."/>
            <person name="Lindquist E."/>
            <person name="Lucas S."/>
            <person name="Salamov A."/>
            <person name="McFadden G.I."/>
            <person name="Lane C.E."/>
            <person name="Keeling P.J."/>
            <person name="Gray M.W."/>
            <person name="Grigoriev I.V."/>
            <person name="Archibald J.M."/>
        </authorList>
    </citation>
    <scope>NUCLEOTIDE SEQUENCE</scope>
    <source>
        <strain evidence="2 4">CCMP2712</strain>
    </source>
</reference>
<reference evidence="3" key="3">
    <citation type="submission" date="2016-03" db="UniProtKB">
        <authorList>
            <consortium name="EnsemblProtists"/>
        </authorList>
    </citation>
    <scope>IDENTIFICATION</scope>
</reference>
<protein>
    <recommendedName>
        <fullName evidence="1">F5/8 type C domain-containing protein</fullName>
    </recommendedName>
</protein>
<dbReference type="OrthoDB" id="5966876at2759"/>
<dbReference type="EnsemblProtists" id="EKX55148">
    <property type="protein sequence ID" value="EKX55148"/>
    <property type="gene ID" value="GUITHDRAFT_52999"/>
</dbReference>
<dbReference type="InterPro" id="IPR000421">
    <property type="entry name" value="FA58C"/>
</dbReference>
<dbReference type="PROSITE" id="PS50022">
    <property type="entry name" value="FA58C_3"/>
    <property type="match status" value="1"/>
</dbReference>
<dbReference type="InterPro" id="IPR008979">
    <property type="entry name" value="Galactose-bd-like_sf"/>
</dbReference>
<evidence type="ECO:0000313" key="2">
    <source>
        <dbReference type="EMBL" id="EKX55148.1"/>
    </source>
</evidence>
<feature type="non-terminal residue" evidence="2">
    <location>
        <position position="108"/>
    </location>
</feature>
<evidence type="ECO:0000313" key="4">
    <source>
        <dbReference type="Proteomes" id="UP000011087"/>
    </source>
</evidence>
<dbReference type="STRING" id="905079.L1K455"/>
<feature type="domain" description="F5/8 type C" evidence="1">
    <location>
        <begin position="1"/>
        <end position="105"/>
    </location>
</feature>